<dbReference type="AlphaFoldDB" id="A0A1C7LW41"/>
<evidence type="ECO:0000313" key="3">
    <source>
        <dbReference type="EMBL" id="OBZ67024.1"/>
    </source>
</evidence>
<protein>
    <recommendedName>
        <fullName evidence="2">DUF6533 domain-containing protein</fullName>
    </recommendedName>
</protein>
<evidence type="ECO:0000313" key="4">
    <source>
        <dbReference type="Proteomes" id="UP000092993"/>
    </source>
</evidence>
<dbReference type="Proteomes" id="UP000092993">
    <property type="component" value="Unassembled WGS sequence"/>
</dbReference>
<feature type="transmembrane region" description="Helical" evidence="1">
    <location>
        <begin position="275"/>
        <end position="294"/>
    </location>
</feature>
<dbReference type="Pfam" id="PF20151">
    <property type="entry name" value="DUF6533"/>
    <property type="match status" value="1"/>
</dbReference>
<keyword evidence="4" id="KW-1185">Reference proteome</keyword>
<name>A0A1C7LW41_GRIFR</name>
<sequence length="404" mass="44724">MDLSQSALWDANATKYLSAAGLVVILYDHLLTLSDEAALIWTASASFAKYTFLANRYLVLGALIAVAFESCGLTGYNFSDEVSICCERVCYMRADIVAMSRGKCRQFLFTCSMLAVVSVGIANLLVLQRVVILWEHRPIVLKIMTAGFLASFIAQVVTMVITLTHVIRESQASQCPSASGLTHLPHSARPVSPVARMCVTTQSSHLLIAVWGAPMLFEVFVLASTSLNALDRPRTTQLPIAKALYQDGIGYFLAITCLRVLNLTLAALARPALTLLAVFFVWALTTTVLNRLLLHLRHAETRADEARRRVSRAMSPFGLAAAAKDDDDEEPEEPPEVVESEYRYHYRKRTYNETAQPKNHYQQTLSPAAYDIITAQIERESQDEVGSTVHSSNHLRVLINSIET</sequence>
<dbReference type="InterPro" id="IPR045340">
    <property type="entry name" value="DUF6533"/>
</dbReference>
<organism evidence="3 4">
    <name type="scientific">Grifola frondosa</name>
    <name type="common">Maitake</name>
    <name type="synonym">Polyporus frondosus</name>
    <dbReference type="NCBI Taxonomy" id="5627"/>
    <lineage>
        <taxon>Eukaryota</taxon>
        <taxon>Fungi</taxon>
        <taxon>Dikarya</taxon>
        <taxon>Basidiomycota</taxon>
        <taxon>Agaricomycotina</taxon>
        <taxon>Agaricomycetes</taxon>
        <taxon>Polyporales</taxon>
        <taxon>Grifolaceae</taxon>
        <taxon>Grifola</taxon>
    </lineage>
</organism>
<gene>
    <name evidence="3" type="ORF">A0H81_13031</name>
</gene>
<dbReference type="EMBL" id="LUGG01000025">
    <property type="protein sequence ID" value="OBZ67024.1"/>
    <property type="molecule type" value="Genomic_DNA"/>
</dbReference>
<evidence type="ECO:0000259" key="2">
    <source>
        <dbReference type="Pfam" id="PF20151"/>
    </source>
</evidence>
<accession>A0A1C7LW41</accession>
<dbReference type="OMA" id="RVVILWD"/>
<feature type="transmembrane region" description="Helical" evidence="1">
    <location>
        <begin position="139"/>
        <end position="161"/>
    </location>
</feature>
<evidence type="ECO:0000256" key="1">
    <source>
        <dbReference type="SAM" id="Phobius"/>
    </source>
</evidence>
<keyword evidence="1" id="KW-0812">Transmembrane</keyword>
<keyword evidence="1" id="KW-0472">Membrane</keyword>
<feature type="domain" description="DUF6533" evidence="2">
    <location>
        <begin position="16"/>
        <end position="60"/>
    </location>
</feature>
<reference evidence="3 4" key="1">
    <citation type="submission" date="2016-03" db="EMBL/GenBank/DDBJ databases">
        <title>Whole genome sequencing of Grifola frondosa 9006-11.</title>
        <authorList>
            <person name="Min B."/>
            <person name="Park H."/>
            <person name="Kim J.-G."/>
            <person name="Cho H."/>
            <person name="Oh Y.-L."/>
            <person name="Kong W.-S."/>
            <person name="Choi I.-G."/>
        </authorList>
    </citation>
    <scope>NUCLEOTIDE SEQUENCE [LARGE SCALE GENOMIC DNA]</scope>
    <source>
        <strain evidence="3 4">9006-11</strain>
    </source>
</reference>
<feature type="transmembrane region" description="Helical" evidence="1">
    <location>
        <begin position="248"/>
        <end position="269"/>
    </location>
</feature>
<keyword evidence="1" id="KW-1133">Transmembrane helix</keyword>
<dbReference type="OrthoDB" id="3251775at2759"/>
<feature type="transmembrane region" description="Helical" evidence="1">
    <location>
        <begin position="206"/>
        <end position="227"/>
    </location>
</feature>
<proteinExistence type="predicted"/>
<comment type="caution">
    <text evidence="3">The sequence shown here is derived from an EMBL/GenBank/DDBJ whole genome shotgun (WGS) entry which is preliminary data.</text>
</comment>
<feature type="transmembrane region" description="Helical" evidence="1">
    <location>
        <begin position="107"/>
        <end position="127"/>
    </location>
</feature>